<dbReference type="AlphaFoldDB" id="A0A4Y2FBV1"/>
<evidence type="ECO:0000256" key="1">
    <source>
        <dbReference type="SAM" id="MobiDB-lite"/>
    </source>
</evidence>
<organism evidence="2 3">
    <name type="scientific">Araneus ventricosus</name>
    <name type="common">Orbweaver spider</name>
    <name type="synonym">Epeira ventricosa</name>
    <dbReference type="NCBI Taxonomy" id="182803"/>
    <lineage>
        <taxon>Eukaryota</taxon>
        <taxon>Metazoa</taxon>
        <taxon>Ecdysozoa</taxon>
        <taxon>Arthropoda</taxon>
        <taxon>Chelicerata</taxon>
        <taxon>Arachnida</taxon>
        <taxon>Araneae</taxon>
        <taxon>Araneomorphae</taxon>
        <taxon>Entelegynae</taxon>
        <taxon>Araneoidea</taxon>
        <taxon>Araneidae</taxon>
        <taxon>Araneus</taxon>
    </lineage>
</organism>
<reference evidence="2 3" key="1">
    <citation type="journal article" date="2019" name="Sci. Rep.">
        <title>Orb-weaving spider Araneus ventricosus genome elucidates the spidroin gene catalogue.</title>
        <authorList>
            <person name="Kono N."/>
            <person name="Nakamura H."/>
            <person name="Ohtoshi R."/>
            <person name="Moran D.A.P."/>
            <person name="Shinohara A."/>
            <person name="Yoshida Y."/>
            <person name="Fujiwara M."/>
            <person name="Mori M."/>
            <person name="Tomita M."/>
            <person name="Arakawa K."/>
        </authorList>
    </citation>
    <scope>NUCLEOTIDE SEQUENCE [LARGE SCALE GENOMIC DNA]</scope>
</reference>
<evidence type="ECO:0000313" key="3">
    <source>
        <dbReference type="Proteomes" id="UP000499080"/>
    </source>
</evidence>
<accession>A0A4Y2FBV1</accession>
<comment type="caution">
    <text evidence="2">The sequence shown here is derived from an EMBL/GenBank/DDBJ whole genome shotgun (WGS) entry which is preliminary data.</text>
</comment>
<evidence type="ECO:0000313" key="2">
    <source>
        <dbReference type="EMBL" id="GBM39010.1"/>
    </source>
</evidence>
<dbReference type="EMBL" id="BGPR01000882">
    <property type="protein sequence ID" value="GBM39010.1"/>
    <property type="molecule type" value="Genomic_DNA"/>
</dbReference>
<gene>
    <name evidence="2" type="ORF">AVEN_70191_1</name>
</gene>
<dbReference type="Proteomes" id="UP000499080">
    <property type="component" value="Unassembled WGS sequence"/>
</dbReference>
<keyword evidence="3" id="KW-1185">Reference proteome</keyword>
<sequence>MNRLFHLWNPQHLNERVMFETNPQTEMKARSSSTSENTPIVERLCAVGWKAHMSQRRETCSQNPFPSVGSGTNASESGITRKQMAVPISIIWKREKAVTHHLD</sequence>
<protein>
    <submittedName>
        <fullName evidence="2">Uncharacterized protein</fullName>
    </submittedName>
</protein>
<feature type="compositionally biased region" description="Polar residues" evidence="1">
    <location>
        <begin position="60"/>
        <end position="80"/>
    </location>
</feature>
<feature type="region of interest" description="Disordered" evidence="1">
    <location>
        <begin position="58"/>
        <end position="80"/>
    </location>
</feature>
<name>A0A4Y2FBV1_ARAVE</name>
<proteinExistence type="predicted"/>